<accession>A0A814Z4Z5</accession>
<evidence type="ECO:0000313" key="3">
    <source>
        <dbReference type="Proteomes" id="UP000663864"/>
    </source>
</evidence>
<gene>
    <name evidence="2" type="ORF">JBS370_LOCUS22496</name>
    <name evidence="1" type="ORF">ZHD862_LOCUS24780</name>
</gene>
<dbReference type="Proteomes" id="UP000663864">
    <property type="component" value="Unassembled WGS sequence"/>
</dbReference>
<sequence length="204" mass="23423">MASLLSNVKQLCVKCDKGDSIAICSGCQQQLRVKHFIECLQELVTQMDHIGQQQHDLLRRDLVKEISEYLLLTQFRIRFETPVNIDILFDNHSQLSIDFIQINSQLYSSTRIYSSLERSSQSFYQKKGLVDKNASDDYSRICSINQYSSSIHRIDERTNTCLFLANGWCDSDYAIVNGKSLSTCILNKTIQSDDDVILILDYDT</sequence>
<protein>
    <submittedName>
        <fullName evidence="1">Uncharacterized protein</fullName>
    </submittedName>
</protein>
<name>A0A814Z4Z5_9BILA</name>
<dbReference type="Proteomes" id="UP000663836">
    <property type="component" value="Unassembled WGS sequence"/>
</dbReference>
<comment type="caution">
    <text evidence="1">The sequence shown here is derived from an EMBL/GenBank/DDBJ whole genome shotgun (WGS) entry which is preliminary data.</text>
</comment>
<dbReference type="AlphaFoldDB" id="A0A814Z4Z5"/>
<dbReference type="EMBL" id="CAJOBD010003153">
    <property type="protein sequence ID" value="CAF3931799.1"/>
    <property type="molecule type" value="Genomic_DNA"/>
</dbReference>
<evidence type="ECO:0000313" key="2">
    <source>
        <dbReference type="EMBL" id="CAF3931799.1"/>
    </source>
</evidence>
<evidence type="ECO:0000313" key="1">
    <source>
        <dbReference type="EMBL" id="CAF1239124.1"/>
    </source>
</evidence>
<reference evidence="1" key="1">
    <citation type="submission" date="2021-02" db="EMBL/GenBank/DDBJ databases">
        <authorList>
            <person name="Nowell W R."/>
        </authorList>
    </citation>
    <scope>NUCLEOTIDE SEQUENCE</scope>
</reference>
<proteinExistence type="predicted"/>
<organism evidence="1 3">
    <name type="scientific">Rotaria sordida</name>
    <dbReference type="NCBI Taxonomy" id="392033"/>
    <lineage>
        <taxon>Eukaryota</taxon>
        <taxon>Metazoa</taxon>
        <taxon>Spiralia</taxon>
        <taxon>Gnathifera</taxon>
        <taxon>Rotifera</taxon>
        <taxon>Eurotatoria</taxon>
        <taxon>Bdelloidea</taxon>
        <taxon>Philodinida</taxon>
        <taxon>Philodinidae</taxon>
        <taxon>Rotaria</taxon>
    </lineage>
</organism>
<dbReference type="EMBL" id="CAJNOT010001709">
    <property type="protein sequence ID" value="CAF1239124.1"/>
    <property type="molecule type" value="Genomic_DNA"/>
</dbReference>